<feature type="region of interest" description="Disordered" evidence="4">
    <location>
        <begin position="1"/>
        <end position="34"/>
    </location>
</feature>
<dbReference type="PANTHER" id="PTHR14396">
    <property type="entry name" value="CLASPIN"/>
    <property type="match status" value="1"/>
</dbReference>
<keyword evidence="2" id="KW-0597">Phosphoprotein</keyword>
<dbReference type="OrthoDB" id="6366884at2759"/>
<gene>
    <name evidence="5" type="ORF">FKW44_018621</name>
</gene>
<name>A0A7T8JXU6_CALRO</name>
<evidence type="ECO:0000256" key="4">
    <source>
        <dbReference type="SAM" id="MobiDB-lite"/>
    </source>
</evidence>
<feature type="non-terminal residue" evidence="5">
    <location>
        <position position="128"/>
    </location>
</feature>
<dbReference type="InterPro" id="IPR024146">
    <property type="entry name" value="Claspin"/>
</dbReference>
<organism evidence="5 6">
    <name type="scientific">Caligus rogercresseyi</name>
    <name type="common">Sea louse</name>
    <dbReference type="NCBI Taxonomy" id="217165"/>
    <lineage>
        <taxon>Eukaryota</taxon>
        <taxon>Metazoa</taxon>
        <taxon>Ecdysozoa</taxon>
        <taxon>Arthropoda</taxon>
        <taxon>Crustacea</taxon>
        <taxon>Multicrustacea</taxon>
        <taxon>Hexanauplia</taxon>
        <taxon>Copepoda</taxon>
        <taxon>Siphonostomatoida</taxon>
        <taxon>Caligidae</taxon>
        <taxon>Caligus</taxon>
    </lineage>
</organism>
<keyword evidence="6" id="KW-1185">Reference proteome</keyword>
<protein>
    <submittedName>
        <fullName evidence="5">Claspin</fullName>
    </submittedName>
</protein>
<accession>A0A7T8JXU6</accession>
<dbReference type="GO" id="GO:0007095">
    <property type="term" value="P:mitotic G2 DNA damage checkpoint signaling"/>
    <property type="evidence" value="ECO:0007669"/>
    <property type="project" value="TreeGrafter"/>
</dbReference>
<evidence type="ECO:0000313" key="6">
    <source>
        <dbReference type="Proteomes" id="UP000595437"/>
    </source>
</evidence>
<dbReference type="AlphaFoldDB" id="A0A7T8JXU6"/>
<comment type="subcellular location">
    <subcellularLocation>
        <location evidence="1">Nucleus</location>
    </subcellularLocation>
</comment>
<dbReference type="EMBL" id="CP045902">
    <property type="protein sequence ID" value="QQP38126.1"/>
    <property type="molecule type" value="Genomic_DNA"/>
</dbReference>
<sequence>DFYENEAELSGSDDGLSDEDEAEMDNLEMEEGDLEDLDHEEVREEVGKIHQNQLLDEDKREVRLFQEAFLNDGDLHSDKARGRSFRWISNNEAPEELEVRPSDDEDEVQDEKAEKLRLERIEREKWLQ</sequence>
<dbReference type="Proteomes" id="UP000595437">
    <property type="component" value="Chromosome 13"/>
</dbReference>
<proteinExistence type="predicted"/>
<evidence type="ECO:0000256" key="3">
    <source>
        <dbReference type="ARBA" id="ARBA00023242"/>
    </source>
</evidence>
<dbReference type="GO" id="GO:0005634">
    <property type="term" value="C:nucleus"/>
    <property type="evidence" value="ECO:0007669"/>
    <property type="project" value="UniProtKB-SubCell"/>
</dbReference>
<feature type="compositionally biased region" description="Acidic residues" evidence="4">
    <location>
        <begin position="15"/>
        <end position="34"/>
    </location>
</feature>
<evidence type="ECO:0000256" key="2">
    <source>
        <dbReference type="ARBA" id="ARBA00022553"/>
    </source>
</evidence>
<dbReference type="PANTHER" id="PTHR14396:SF10">
    <property type="entry name" value="CLASPIN"/>
    <property type="match status" value="1"/>
</dbReference>
<reference evidence="6" key="1">
    <citation type="submission" date="2021-01" db="EMBL/GenBank/DDBJ databases">
        <title>Caligus Genome Assembly.</title>
        <authorList>
            <person name="Gallardo-Escarate C."/>
        </authorList>
    </citation>
    <scope>NUCLEOTIDE SEQUENCE [LARGE SCALE GENOMIC DNA]</scope>
</reference>
<dbReference type="GO" id="GO:0010997">
    <property type="term" value="F:anaphase-promoting complex binding"/>
    <property type="evidence" value="ECO:0007669"/>
    <property type="project" value="TreeGrafter"/>
</dbReference>
<evidence type="ECO:0000313" key="5">
    <source>
        <dbReference type="EMBL" id="QQP38126.1"/>
    </source>
</evidence>
<dbReference type="GO" id="GO:0033314">
    <property type="term" value="P:mitotic DNA replication checkpoint signaling"/>
    <property type="evidence" value="ECO:0007669"/>
    <property type="project" value="TreeGrafter"/>
</dbReference>
<evidence type="ECO:0000256" key="1">
    <source>
        <dbReference type="ARBA" id="ARBA00004123"/>
    </source>
</evidence>
<keyword evidence="3" id="KW-0539">Nucleus</keyword>
<feature type="non-terminal residue" evidence="5">
    <location>
        <position position="1"/>
    </location>
</feature>